<dbReference type="Gene3D" id="1.50.10.20">
    <property type="match status" value="1"/>
</dbReference>
<dbReference type="OrthoDB" id="1171174at2"/>
<gene>
    <name evidence="2" type="ORF">ATL42_2875</name>
</gene>
<dbReference type="Proteomes" id="UP000225548">
    <property type="component" value="Unassembled WGS sequence"/>
</dbReference>
<sequence length="433" mass="45458">MTFTAPDRTTTSDGPGGALLGPGRRTILRIAGIAVLVPIAVSCGIGAGPASARENRRGAQTRTRTPVDPVAALANAFEFLDERTPLDPGTEGYLPRSYTGGHLGDIGYDSASVYDCALVVLAYLARGTPDDVARATKIGDVLVAVQLADPAGDSRLRSSYTSVPEAGVGRPRIASTATMTGNQAWVGMAFVRLFEHTGAPQFRDAALRTATFVVTTAYDARGVGGFSGGSTGTGTPLTWRSTEHNADCVGFFTQLARATGDQAWAAHAETARVFVRSMWQGDHFHVGTVNDGITPNVSPIFEDVQTWTYLALREPAYATSLDYTLANLVTTDGPVRGTRVFVTDEKKVWLEGTGHLACALSTRASRGDAARASALRTSIWRAQVSVETSDGRGIPAASSDGLSSGEGDEIYTSLHTGATAWAALAALEVNPFA</sequence>
<protein>
    <submittedName>
        <fullName evidence="2">Uncharacterized protein</fullName>
    </submittedName>
</protein>
<keyword evidence="1" id="KW-0812">Transmembrane</keyword>
<accession>A0A2A9E7Y1</accession>
<comment type="caution">
    <text evidence="2">The sequence shown here is derived from an EMBL/GenBank/DDBJ whole genome shotgun (WGS) entry which is preliminary data.</text>
</comment>
<evidence type="ECO:0000313" key="2">
    <source>
        <dbReference type="EMBL" id="PFG34943.1"/>
    </source>
</evidence>
<dbReference type="InterPro" id="IPR008928">
    <property type="entry name" value="6-hairpin_glycosidase_sf"/>
</dbReference>
<dbReference type="EMBL" id="PDJG01000001">
    <property type="protein sequence ID" value="PFG34943.1"/>
    <property type="molecule type" value="Genomic_DNA"/>
</dbReference>
<evidence type="ECO:0000256" key="1">
    <source>
        <dbReference type="SAM" id="Phobius"/>
    </source>
</evidence>
<name>A0A2A9E7Y1_9MICO</name>
<dbReference type="SUPFAM" id="SSF48208">
    <property type="entry name" value="Six-hairpin glycosidases"/>
    <property type="match status" value="1"/>
</dbReference>
<reference evidence="2 3" key="1">
    <citation type="submission" date="2017-10" db="EMBL/GenBank/DDBJ databases">
        <title>Sequencing the genomes of 1000 actinobacteria strains.</title>
        <authorList>
            <person name="Klenk H.-P."/>
        </authorList>
    </citation>
    <scope>NUCLEOTIDE SEQUENCE [LARGE SCALE GENOMIC DNA]</scope>
    <source>
        <strain evidence="2 3">DSM 18966</strain>
    </source>
</reference>
<feature type="transmembrane region" description="Helical" evidence="1">
    <location>
        <begin position="27"/>
        <end position="47"/>
    </location>
</feature>
<dbReference type="GO" id="GO:0005975">
    <property type="term" value="P:carbohydrate metabolic process"/>
    <property type="evidence" value="ECO:0007669"/>
    <property type="project" value="InterPro"/>
</dbReference>
<keyword evidence="1" id="KW-0472">Membrane</keyword>
<dbReference type="AlphaFoldDB" id="A0A2A9E7Y1"/>
<dbReference type="RefSeq" id="WP_098455897.1">
    <property type="nucleotide sequence ID" value="NZ_PDJG01000001.1"/>
</dbReference>
<evidence type="ECO:0000313" key="3">
    <source>
        <dbReference type="Proteomes" id="UP000225548"/>
    </source>
</evidence>
<keyword evidence="1" id="KW-1133">Transmembrane helix</keyword>
<keyword evidence="3" id="KW-1185">Reference proteome</keyword>
<proteinExistence type="predicted"/>
<organism evidence="2 3">
    <name type="scientific">Sanguibacter antarcticus</name>
    <dbReference type="NCBI Taxonomy" id="372484"/>
    <lineage>
        <taxon>Bacteria</taxon>
        <taxon>Bacillati</taxon>
        <taxon>Actinomycetota</taxon>
        <taxon>Actinomycetes</taxon>
        <taxon>Micrococcales</taxon>
        <taxon>Sanguibacteraceae</taxon>
        <taxon>Sanguibacter</taxon>
    </lineage>
</organism>